<comment type="catalytic activity">
    <reaction evidence="7">
        <text>DNA(n) + a 2'-deoxyribonucleoside 5'-triphosphate = DNA(n+1) + diphosphate</text>
        <dbReference type="Rhea" id="RHEA:22508"/>
        <dbReference type="Rhea" id="RHEA-COMP:17339"/>
        <dbReference type="Rhea" id="RHEA-COMP:17340"/>
        <dbReference type="ChEBI" id="CHEBI:33019"/>
        <dbReference type="ChEBI" id="CHEBI:61560"/>
        <dbReference type="ChEBI" id="CHEBI:173112"/>
        <dbReference type="EC" id="2.7.7.7"/>
    </reaction>
</comment>
<proteinExistence type="inferred from homology"/>
<dbReference type="EMBL" id="BAAADD010000014">
    <property type="protein sequence ID" value="GAA0588315.1"/>
    <property type="molecule type" value="Genomic_DNA"/>
</dbReference>
<evidence type="ECO:0000256" key="2">
    <source>
        <dbReference type="ARBA" id="ARBA00022679"/>
    </source>
</evidence>
<dbReference type="Proteomes" id="UP001499951">
    <property type="component" value="Unassembled WGS sequence"/>
</dbReference>
<evidence type="ECO:0000256" key="6">
    <source>
        <dbReference type="ARBA" id="ARBA00034754"/>
    </source>
</evidence>
<keyword evidence="5" id="KW-0239">DNA-directed DNA polymerase</keyword>
<dbReference type="InterPro" id="IPR005790">
    <property type="entry name" value="DNA_polIII_delta"/>
</dbReference>
<evidence type="ECO:0000256" key="3">
    <source>
        <dbReference type="ARBA" id="ARBA00022695"/>
    </source>
</evidence>
<evidence type="ECO:0000256" key="7">
    <source>
        <dbReference type="ARBA" id="ARBA00049244"/>
    </source>
</evidence>
<organism evidence="8 9">
    <name type="scientific">Rhizomicrobium electricum</name>
    <dbReference type="NCBI Taxonomy" id="480070"/>
    <lineage>
        <taxon>Bacteria</taxon>
        <taxon>Pseudomonadati</taxon>
        <taxon>Pseudomonadota</taxon>
        <taxon>Alphaproteobacteria</taxon>
        <taxon>Micropepsales</taxon>
        <taxon>Micropepsaceae</taxon>
        <taxon>Rhizomicrobium</taxon>
    </lineage>
</organism>
<dbReference type="EC" id="2.7.7.7" evidence="1"/>
<dbReference type="PANTHER" id="PTHR34388">
    <property type="entry name" value="DNA POLYMERASE III SUBUNIT DELTA"/>
    <property type="match status" value="1"/>
</dbReference>
<keyword evidence="2" id="KW-0808">Transferase</keyword>
<keyword evidence="3" id="KW-0548">Nucleotidyltransferase</keyword>
<gene>
    <name evidence="8" type="primary">holA</name>
    <name evidence="8" type="ORF">GCM10008942_41650</name>
</gene>
<dbReference type="Gene3D" id="1.20.272.10">
    <property type="match status" value="1"/>
</dbReference>
<protein>
    <recommendedName>
        <fullName evidence="1">DNA-directed DNA polymerase</fullName>
        <ecNumber evidence="1">2.7.7.7</ecNumber>
    </recommendedName>
</protein>
<comment type="similarity">
    <text evidence="6">Belongs to the DNA polymerase HolA subunit family.</text>
</comment>
<dbReference type="Gene3D" id="1.10.8.60">
    <property type="match status" value="1"/>
</dbReference>
<reference evidence="9" key="1">
    <citation type="journal article" date="2019" name="Int. J. Syst. Evol. Microbiol.">
        <title>The Global Catalogue of Microorganisms (GCM) 10K type strain sequencing project: providing services to taxonomists for standard genome sequencing and annotation.</title>
        <authorList>
            <consortium name="The Broad Institute Genomics Platform"/>
            <consortium name="The Broad Institute Genome Sequencing Center for Infectious Disease"/>
            <person name="Wu L."/>
            <person name="Ma J."/>
        </authorList>
    </citation>
    <scope>NUCLEOTIDE SEQUENCE [LARGE SCALE GENOMIC DNA]</scope>
    <source>
        <strain evidence="9">JCM 15089</strain>
    </source>
</reference>
<dbReference type="Gene3D" id="3.40.50.300">
    <property type="entry name" value="P-loop containing nucleotide triphosphate hydrolases"/>
    <property type="match status" value="1"/>
</dbReference>
<dbReference type="RefSeq" id="WP_166934758.1">
    <property type="nucleotide sequence ID" value="NZ_BAAADD010000014.1"/>
</dbReference>
<dbReference type="SUPFAM" id="SSF52540">
    <property type="entry name" value="P-loop containing nucleoside triphosphate hydrolases"/>
    <property type="match status" value="1"/>
</dbReference>
<dbReference type="InterPro" id="IPR027417">
    <property type="entry name" value="P-loop_NTPase"/>
</dbReference>
<dbReference type="SUPFAM" id="SSF48019">
    <property type="entry name" value="post-AAA+ oligomerization domain-like"/>
    <property type="match status" value="1"/>
</dbReference>
<name>A0ABP3QG88_9PROT</name>
<evidence type="ECO:0000313" key="8">
    <source>
        <dbReference type="EMBL" id="GAA0588315.1"/>
    </source>
</evidence>
<evidence type="ECO:0000256" key="1">
    <source>
        <dbReference type="ARBA" id="ARBA00012417"/>
    </source>
</evidence>
<sequence>MTVIKSNEADRFAKNPPKAIIAALVFGPDAGLARERAETLLKTVVDDLTDPFRVSDLDEAALSADPARLADEAAAISMLGGRRVVRVRGATNGLAKVFETFLDDPKGEALVVVEAGDLAKGSALRKLFEEADNAAAIACYPDSAKDLPDVVRDALRAEGFSISGDALADAVSRLGSDRGVTRREIEKLALYCRGQKEVGLDDVRAAMGDEAEARVEEACDAAGLGDLKKLDLALERLWASDISPIAVVRPALGHFQKLLGVATDVARGDNVEFAIKKLRPPLHFSRVNAFKVQLQKWNETRLGDALDLLLEAEAMCKTTAIPAEAALGRALFNVAAMARKR</sequence>
<evidence type="ECO:0000256" key="4">
    <source>
        <dbReference type="ARBA" id="ARBA00022705"/>
    </source>
</evidence>
<accession>A0ABP3QG88</accession>
<comment type="caution">
    <text evidence="8">The sequence shown here is derived from an EMBL/GenBank/DDBJ whole genome shotgun (WGS) entry which is preliminary data.</text>
</comment>
<keyword evidence="4" id="KW-0235">DNA replication</keyword>
<dbReference type="NCBIfam" id="TIGR01128">
    <property type="entry name" value="holA"/>
    <property type="match status" value="1"/>
</dbReference>
<evidence type="ECO:0000256" key="5">
    <source>
        <dbReference type="ARBA" id="ARBA00022932"/>
    </source>
</evidence>
<keyword evidence="9" id="KW-1185">Reference proteome</keyword>
<evidence type="ECO:0000313" key="9">
    <source>
        <dbReference type="Proteomes" id="UP001499951"/>
    </source>
</evidence>
<dbReference type="PANTHER" id="PTHR34388:SF1">
    <property type="entry name" value="DNA POLYMERASE III SUBUNIT DELTA"/>
    <property type="match status" value="1"/>
</dbReference>
<dbReference type="InterPro" id="IPR008921">
    <property type="entry name" value="DNA_pol3_clamp-load_cplx_C"/>
</dbReference>